<feature type="coiled-coil region" evidence="1">
    <location>
        <begin position="145"/>
        <end position="210"/>
    </location>
</feature>
<protein>
    <submittedName>
        <fullName evidence="2">Uncharacterized protein</fullName>
    </submittedName>
</protein>
<dbReference type="EMBL" id="CP093345">
    <property type="protein sequence ID" value="WOG93362.1"/>
    <property type="molecule type" value="Genomic_DNA"/>
</dbReference>
<dbReference type="Gene3D" id="1.20.5.340">
    <property type="match status" value="1"/>
</dbReference>
<reference evidence="2" key="1">
    <citation type="journal article" date="2016" name="Nat. Genet.">
        <title>A high-quality carrot genome assembly provides new insights into carotenoid accumulation and asterid genome evolution.</title>
        <authorList>
            <person name="Iorizzo M."/>
            <person name="Ellison S."/>
            <person name="Senalik D."/>
            <person name="Zeng P."/>
            <person name="Satapoomin P."/>
            <person name="Huang J."/>
            <person name="Bowman M."/>
            <person name="Iovene M."/>
            <person name="Sanseverino W."/>
            <person name="Cavagnaro P."/>
            <person name="Yildiz M."/>
            <person name="Macko-Podgorni A."/>
            <person name="Moranska E."/>
            <person name="Grzebelus E."/>
            <person name="Grzebelus D."/>
            <person name="Ashrafi H."/>
            <person name="Zheng Z."/>
            <person name="Cheng S."/>
            <person name="Spooner D."/>
            <person name="Van Deynze A."/>
            <person name="Simon P."/>
        </authorList>
    </citation>
    <scope>NUCLEOTIDE SEQUENCE</scope>
    <source>
        <tissue evidence="2">Leaf</tissue>
    </source>
</reference>
<keyword evidence="1" id="KW-0175">Coiled coil</keyword>
<feature type="coiled-coil region" evidence="1">
    <location>
        <begin position="28"/>
        <end position="104"/>
    </location>
</feature>
<name>A0AAF1AUA0_DAUCS</name>
<reference evidence="2" key="2">
    <citation type="submission" date="2022-03" db="EMBL/GenBank/DDBJ databases">
        <title>Draft title - Genomic analysis of global carrot germplasm unveils the trajectory of domestication and the origin of high carotenoid orange carrot.</title>
        <authorList>
            <person name="Iorizzo M."/>
            <person name="Ellison S."/>
            <person name="Senalik D."/>
            <person name="Macko-Podgorni A."/>
            <person name="Grzebelus D."/>
            <person name="Bostan H."/>
            <person name="Rolling W."/>
            <person name="Curaba J."/>
            <person name="Simon P."/>
        </authorList>
    </citation>
    <scope>NUCLEOTIDE SEQUENCE</scope>
    <source>
        <tissue evidence="2">Leaf</tissue>
    </source>
</reference>
<dbReference type="AlphaFoldDB" id="A0AAF1AUA0"/>
<dbReference type="PANTHER" id="PTHR36001">
    <property type="entry name" value="CTAGE FAMILY PROTEIN-RELATED"/>
    <property type="match status" value="1"/>
</dbReference>
<accession>A0AAF1AUA0</accession>
<dbReference type="PANTHER" id="PTHR36001:SF2">
    <property type="entry name" value="CTAGE FAMILY PROTEIN-RELATED"/>
    <property type="match status" value="1"/>
</dbReference>
<gene>
    <name evidence="2" type="ORF">DCAR_0312645</name>
</gene>
<evidence type="ECO:0000313" key="2">
    <source>
        <dbReference type="EMBL" id="WOG93362.1"/>
    </source>
</evidence>
<organism evidence="2 3">
    <name type="scientific">Daucus carota subsp. sativus</name>
    <name type="common">Carrot</name>
    <dbReference type="NCBI Taxonomy" id="79200"/>
    <lineage>
        <taxon>Eukaryota</taxon>
        <taxon>Viridiplantae</taxon>
        <taxon>Streptophyta</taxon>
        <taxon>Embryophyta</taxon>
        <taxon>Tracheophyta</taxon>
        <taxon>Spermatophyta</taxon>
        <taxon>Magnoliopsida</taxon>
        <taxon>eudicotyledons</taxon>
        <taxon>Gunneridae</taxon>
        <taxon>Pentapetalae</taxon>
        <taxon>asterids</taxon>
        <taxon>campanulids</taxon>
        <taxon>Apiales</taxon>
        <taxon>Apiaceae</taxon>
        <taxon>Apioideae</taxon>
        <taxon>Scandiceae</taxon>
        <taxon>Daucinae</taxon>
        <taxon>Daucus</taxon>
        <taxon>Daucus sect. Daucus</taxon>
    </lineage>
</organism>
<proteinExistence type="predicted"/>
<sequence length="221" mass="25378">MATNDSQKQFLTLIRGFASESSQGERRIVDLKKRIDELRYEIVGANAELEEAKCAKESIEQDIKGYEVEMAMNEASIQTLEARVGLIQNEVAAAKSELEALKIEEGGLRDDFIERMLKMNDAIRKFQETSVYGFDENDCLGTSKREDAEVSRRSLEETLAQIVSQTIVEEQKYQAELNIHKQTQQELIQLEEKLVLMETLLKESKELQELTRYPHTVLLFL</sequence>
<dbReference type="InterPro" id="IPR053327">
    <property type="entry name" value="KIP"/>
</dbReference>
<keyword evidence="3" id="KW-1185">Reference proteome</keyword>
<evidence type="ECO:0000313" key="3">
    <source>
        <dbReference type="Proteomes" id="UP000077755"/>
    </source>
</evidence>
<evidence type="ECO:0000256" key="1">
    <source>
        <dbReference type="SAM" id="Coils"/>
    </source>
</evidence>
<dbReference type="Proteomes" id="UP000077755">
    <property type="component" value="Chromosome 3"/>
</dbReference>